<dbReference type="Pfam" id="PF21307">
    <property type="entry name" value="Glyco_hydro_95_C"/>
    <property type="match status" value="1"/>
</dbReference>
<evidence type="ECO:0000259" key="1">
    <source>
        <dbReference type="Pfam" id="PF14498"/>
    </source>
</evidence>
<dbReference type="InterPro" id="IPR054363">
    <property type="entry name" value="GH95_cat"/>
</dbReference>
<dbReference type="PANTHER" id="PTHR31084">
    <property type="entry name" value="ALPHA-L-FUCOSIDASE 2"/>
    <property type="match status" value="1"/>
</dbReference>
<keyword evidence="5" id="KW-1185">Reference proteome</keyword>
<protein>
    <submittedName>
        <fullName evidence="4">Glycoside hydrolase family 95 Gh95A</fullName>
    </submittedName>
</protein>
<evidence type="ECO:0000313" key="5">
    <source>
        <dbReference type="Proteomes" id="UP000001299"/>
    </source>
</evidence>
<sequence length="714" mass="81161">MNRLWYKEAAKDWNSALPLGNGFMGAMCFGGTLIDRFQLNNDSIWWSGPRDRINPDAKESIPVIRRLIREGRISDAEDLANEAMAGIPEYQSHYEPLGDLFIIPEGKERIQILGIREHWSGQLNRIEEIPDYKRELDIEKGIHTVSYTKDGVKFCRESFISNVDKVMAIKCLGSRLRIFAERGDQCEKVYKLSENTLCMEGRTGADGVRFCMVIRVVNGNPYIRGRMLHADDDAEILIASQTDFYNEDPVADAVRTLDAAQKLGYDELKKRHVCDVQELMDRCTLEIDSDNRDNIPTDKRLQAVAEGGTDNGLINLLFAYGRYLLISSSRPGSLPANLQGIWNDSFSPAWDSKFTININAQMNYWPAEVTGLSELHEPLFDLMKRMLPNGRRAAAEMYCARGWMAHHNTDIWGDCAPQDTWQAASYWQMGAAWLCLHILEHYRYTQDENFMREYLPMVKEAALFFEDSLIENEAGQLVVSPSVSPENTYVLPSGERGMMCEGASMDAQILYELFSGLIGTDMLSSEEKERYTTILCKLPKPQISEIGTVQEWAENYDEVEIGHRHISHLFALYPGKQFFDSEDKDALLKAARATIERRVSHGGGHTGWSRAWIINMWARLCDGEQCYENIMALVRKSMLPNLFDNHPPFQIDGNFGLVSGIAEMLIQSHEGEDKLLPALPKEWPSGKVTGLHTRSGKIVDIEWKDGKVISQKYY</sequence>
<reference evidence="4 5" key="1">
    <citation type="journal article" date="2010" name="PLoS ONE">
        <title>The glycobiome of the rumen bacterium Butyrivibrio proteoclasticus B316(T) highlights adaptation to a polysaccharide-rich environment.</title>
        <authorList>
            <person name="Kelly W.J."/>
            <person name="Leahy S.C."/>
            <person name="Altermann E."/>
            <person name="Yeoman C.J."/>
            <person name="Dunne J.C."/>
            <person name="Kong Z."/>
            <person name="Pacheco D.M."/>
            <person name="Li D."/>
            <person name="Noel S.J."/>
            <person name="Moon C.D."/>
            <person name="Cookson A.L."/>
            <person name="Attwood G.T."/>
        </authorList>
    </citation>
    <scope>NUCLEOTIDE SEQUENCE [LARGE SCALE GENOMIC DNA]</scope>
    <source>
        <strain evidence="5">ATCC 51982 / DSM 14932 / B316</strain>
    </source>
</reference>
<dbReference type="CAZy" id="GH95">
    <property type="family name" value="Glycoside Hydrolase Family 95"/>
</dbReference>
<evidence type="ECO:0000259" key="3">
    <source>
        <dbReference type="Pfam" id="PF22124"/>
    </source>
</evidence>
<name>E0S367_BUTPB</name>
<dbReference type="Proteomes" id="UP000001299">
    <property type="component" value="Chromosome 2"/>
</dbReference>
<dbReference type="eggNOG" id="COG1554">
    <property type="taxonomic scope" value="Bacteria"/>
</dbReference>
<feature type="domain" description="Glycosyl hydrolase family 95 N-terminal" evidence="1">
    <location>
        <begin position="4"/>
        <end position="245"/>
    </location>
</feature>
<proteinExistence type="predicted"/>
<dbReference type="InterPro" id="IPR016518">
    <property type="entry name" value="Alpha-L-fucosidase"/>
</dbReference>
<feature type="domain" description="Glycosyl hydrolase family 95 catalytic" evidence="3">
    <location>
        <begin position="264"/>
        <end position="665"/>
    </location>
</feature>
<dbReference type="Pfam" id="PF22124">
    <property type="entry name" value="Glyco_hydro_95_cat"/>
    <property type="match status" value="1"/>
</dbReference>
<dbReference type="GO" id="GO:0005975">
    <property type="term" value="P:carbohydrate metabolic process"/>
    <property type="evidence" value="ECO:0007669"/>
    <property type="project" value="InterPro"/>
</dbReference>
<organism evidence="4 5">
    <name type="scientific">Butyrivibrio proteoclasticus (strain ATCC 51982 / DSM 14932 / B316)</name>
    <name type="common">Clostridium proteoclasticum</name>
    <dbReference type="NCBI Taxonomy" id="515622"/>
    <lineage>
        <taxon>Bacteria</taxon>
        <taxon>Bacillati</taxon>
        <taxon>Bacillota</taxon>
        <taxon>Clostridia</taxon>
        <taxon>Lachnospirales</taxon>
        <taxon>Lachnospiraceae</taxon>
        <taxon>Butyrivibrio</taxon>
    </lineage>
</organism>
<feature type="domain" description="Alpha fucosidase A-like C-terminal" evidence="2">
    <location>
        <begin position="667"/>
        <end position="708"/>
    </location>
</feature>
<dbReference type="InterPro" id="IPR012341">
    <property type="entry name" value="6hp_glycosidase-like_sf"/>
</dbReference>
<dbReference type="InterPro" id="IPR008928">
    <property type="entry name" value="6-hairpin_glycosidase_sf"/>
</dbReference>
<dbReference type="InterPro" id="IPR027414">
    <property type="entry name" value="GH95_N_dom"/>
</dbReference>
<dbReference type="AlphaFoldDB" id="E0S367"/>
<dbReference type="EMBL" id="CP001811">
    <property type="protein sequence ID" value="ADL35849.1"/>
    <property type="molecule type" value="Genomic_DNA"/>
</dbReference>
<dbReference type="GO" id="GO:0004560">
    <property type="term" value="F:alpha-L-fucosidase activity"/>
    <property type="evidence" value="ECO:0007669"/>
    <property type="project" value="InterPro"/>
</dbReference>
<gene>
    <name evidence="4" type="primary">gh95A</name>
    <name evidence="4" type="ordered locus">bpr_III163</name>
</gene>
<dbReference type="PANTHER" id="PTHR31084:SF0">
    <property type="entry name" value="ALPHA-L-FUCOSIDASE 2"/>
    <property type="match status" value="1"/>
</dbReference>
<dbReference type="Gene3D" id="1.50.10.10">
    <property type="match status" value="1"/>
</dbReference>
<dbReference type="HOGENOM" id="CLU_004617_2_2_9"/>
<dbReference type="Pfam" id="PF14498">
    <property type="entry name" value="Glyco_hyd_65N_2"/>
    <property type="match status" value="1"/>
</dbReference>
<dbReference type="STRING" id="515622.bpr_III163"/>
<dbReference type="InterPro" id="IPR049053">
    <property type="entry name" value="AFCA-like_C"/>
</dbReference>
<keyword evidence="4" id="KW-0378">Hydrolase</keyword>
<accession>E0S367</accession>
<evidence type="ECO:0000259" key="2">
    <source>
        <dbReference type="Pfam" id="PF21307"/>
    </source>
</evidence>
<evidence type="ECO:0000313" key="4">
    <source>
        <dbReference type="EMBL" id="ADL35849.1"/>
    </source>
</evidence>
<dbReference type="RefSeq" id="WP_013282499.1">
    <property type="nucleotide sequence ID" value="NC_014388.1"/>
</dbReference>
<dbReference type="PIRSF" id="PIRSF007663">
    <property type="entry name" value="UCP007663"/>
    <property type="match status" value="1"/>
</dbReference>
<dbReference type="KEGG" id="bpb:bpr_III163"/>
<dbReference type="SUPFAM" id="SSF48208">
    <property type="entry name" value="Six-hairpin glycosidases"/>
    <property type="match status" value="1"/>
</dbReference>